<dbReference type="InterPro" id="IPR015860">
    <property type="entry name" value="ABC_transpr_TagH-like"/>
</dbReference>
<name>A0AA49GT55_9BACT</name>
<keyword evidence="4 6" id="KW-0067">ATP-binding</keyword>
<dbReference type="AlphaFoldDB" id="A0AA49GT55"/>
<evidence type="ECO:0000256" key="4">
    <source>
        <dbReference type="ARBA" id="ARBA00022840"/>
    </source>
</evidence>
<dbReference type="InterPro" id="IPR003593">
    <property type="entry name" value="AAA+_ATPase"/>
</dbReference>
<reference evidence="6" key="2">
    <citation type="journal article" date="2024" name="Antonie Van Leeuwenhoek">
        <title>Roseihalotalea indica gen. nov., sp. nov., a halophilic Bacteroidetes from mesopelagic Southwest Indian Ocean with higher carbohydrate metabolic potential.</title>
        <authorList>
            <person name="Chen B."/>
            <person name="Zhang M."/>
            <person name="Lin D."/>
            <person name="Ye J."/>
            <person name="Tang K."/>
        </authorList>
    </citation>
    <scope>NUCLEOTIDE SEQUENCE</scope>
    <source>
        <strain evidence="6">TK19036</strain>
    </source>
</reference>
<keyword evidence="2" id="KW-0813">Transport</keyword>
<proteinExistence type="inferred from homology"/>
<evidence type="ECO:0000259" key="5">
    <source>
        <dbReference type="PROSITE" id="PS50893"/>
    </source>
</evidence>
<dbReference type="PANTHER" id="PTHR46743:SF2">
    <property type="entry name" value="TEICHOIC ACIDS EXPORT ATP-BINDING PROTEIN TAGH"/>
    <property type="match status" value="1"/>
</dbReference>
<dbReference type="GO" id="GO:0140359">
    <property type="term" value="F:ABC-type transporter activity"/>
    <property type="evidence" value="ECO:0007669"/>
    <property type="project" value="InterPro"/>
</dbReference>
<feature type="domain" description="ABC transporter" evidence="5">
    <location>
        <begin position="28"/>
        <end position="276"/>
    </location>
</feature>
<dbReference type="SUPFAM" id="SSF52540">
    <property type="entry name" value="P-loop containing nucleoside triphosphate hydrolases"/>
    <property type="match status" value="1"/>
</dbReference>
<comment type="similarity">
    <text evidence="1">Belongs to the ABC transporter superfamily.</text>
</comment>
<evidence type="ECO:0000256" key="2">
    <source>
        <dbReference type="ARBA" id="ARBA00022448"/>
    </source>
</evidence>
<dbReference type="InterPro" id="IPR017871">
    <property type="entry name" value="ABC_transporter-like_CS"/>
</dbReference>
<dbReference type="PANTHER" id="PTHR46743">
    <property type="entry name" value="TEICHOIC ACIDS EXPORT ATP-BINDING PROTEIN TAGH"/>
    <property type="match status" value="1"/>
</dbReference>
<dbReference type="SMART" id="SM00382">
    <property type="entry name" value="AAA"/>
    <property type="match status" value="1"/>
</dbReference>
<dbReference type="PROSITE" id="PS00211">
    <property type="entry name" value="ABC_TRANSPORTER_1"/>
    <property type="match status" value="1"/>
</dbReference>
<evidence type="ECO:0000256" key="3">
    <source>
        <dbReference type="ARBA" id="ARBA00022741"/>
    </source>
</evidence>
<dbReference type="EMBL" id="CP120682">
    <property type="protein sequence ID" value="WKN36989.1"/>
    <property type="molecule type" value="Genomic_DNA"/>
</dbReference>
<sequence length="423" mass="47856">MSDSIEPQTLQLAIPKQESIKQPEEVLVRVENLSKKFCRSLKRSLWYGVKDMVGEVVGGSNRDTLRKDEFWAVKDVNFELRRGECLGLIGHNGAGKSTLLKMLNGLIKPDQGRIEMNGRVGALIELGAGFNPVLTGRENVYINGQILGFTKKEIDARYDAIVEFAELHDFMEMPVQNYSSGMKVRLGFAVAAQMEPDILIIDEVLAVGDIGFRLKCFNVIDHLIESCCVIFVSHSMQQISRLCTHTLMLSEGKVKFLGENVSQAIDIYYSDMKKAKGALAFQRTEGEVVILKTHINNNYDELEIVKRLDDLIFGFQIDISGYLKDAVAAITIYDNEQRPVGICFSEKRLNEFRVVERYNKRVIIEAQVKLKRINLSKGLYSVTFILSETESSKPVIRVNAIKMFQVTSTRDVWPTLELEGEWV</sequence>
<evidence type="ECO:0000256" key="1">
    <source>
        <dbReference type="ARBA" id="ARBA00005417"/>
    </source>
</evidence>
<gene>
    <name evidence="6" type="ORF">K4G66_31980</name>
</gene>
<reference evidence="6" key="1">
    <citation type="journal article" date="2023" name="Comput. Struct. Biotechnol. J.">
        <title>Discovery of a novel marine Bacteroidetes with a rich repertoire of carbohydrate-active enzymes.</title>
        <authorList>
            <person name="Chen B."/>
            <person name="Liu G."/>
            <person name="Chen Q."/>
            <person name="Wang H."/>
            <person name="Liu L."/>
            <person name="Tang K."/>
        </authorList>
    </citation>
    <scope>NUCLEOTIDE SEQUENCE</scope>
    <source>
        <strain evidence="6">TK19036</strain>
    </source>
</reference>
<dbReference type="GO" id="GO:0016020">
    <property type="term" value="C:membrane"/>
    <property type="evidence" value="ECO:0007669"/>
    <property type="project" value="InterPro"/>
</dbReference>
<evidence type="ECO:0000313" key="6">
    <source>
        <dbReference type="EMBL" id="WKN36989.1"/>
    </source>
</evidence>
<dbReference type="GO" id="GO:0016887">
    <property type="term" value="F:ATP hydrolysis activity"/>
    <property type="evidence" value="ECO:0007669"/>
    <property type="project" value="InterPro"/>
</dbReference>
<dbReference type="Pfam" id="PF00005">
    <property type="entry name" value="ABC_tran"/>
    <property type="match status" value="1"/>
</dbReference>
<accession>A0AA49GT55</accession>
<dbReference type="InterPro" id="IPR003439">
    <property type="entry name" value="ABC_transporter-like_ATP-bd"/>
</dbReference>
<dbReference type="PROSITE" id="PS50893">
    <property type="entry name" value="ABC_TRANSPORTER_2"/>
    <property type="match status" value="1"/>
</dbReference>
<dbReference type="GO" id="GO:0005524">
    <property type="term" value="F:ATP binding"/>
    <property type="evidence" value="ECO:0007669"/>
    <property type="project" value="UniProtKB-KW"/>
</dbReference>
<protein>
    <submittedName>
        <fullName evidence="6">ABC transporter ATP-binding protein</fullName>
    </submittedName>
</protein>
<dbReference type="InterPro" id="IPR027417">
    <property type="entry name" value="P-loop_NTPase"/>
</dbReference>
<organism evidence="6">
    <name type="scientific">Roseihalotalea indica</name>
    <dbReference type="NCBI Taxonomy" id="2867963"/>
    <lineage>
        <taxon>Bacteria</taxon>
        <taxon>Pseudomonadati</taxon>
        <taxon>Bacteroidota</taxon>
        <taxon>Cytophagia</taxon>
        <taxon>Cytophagales</taxon>
        <taxon>Catalimonadaceae</taxon>
        <taxon>Roseihalotalea</taxon>
    </lineage>
</organism>
<dbReference type="CDD" id="cd03220">
    <property type="entry name" value="ABC_KpsT_Wzt"/>
    <property type="match status" value="1"/>
</dbReference>
<dbReference type="Gene3D" id="3.40.50.300">
    <property type="entry name" value="P-loop containing nucleotide triphosphate hydrolases"/>
    <property type="match status" value="1"/>
</dbReference>
<dbReference type="InterPro" id="IPR050683">
    <property type="entry name" value="Bact_Polysacc_Export_ATP-bd"/>
</dbReference>
<keyword evidence="3" id="KW-0547">Nucleotide-binding</keyword>